<feature type="transmembrane region" description="Helical" evidence="1">
    <location>
        <begin position="323"/>
        <end position="343"/>
    </location>
</feature>
<dbReference type="InterPro" id="IPR017516">
    <property type="entry name" value="AbrB_dup"/>
</dbReference>
<dbReference type="PIRSF" id="PIRSF038991">
    <property type="entry name" value="Protein_AbrB"/>
    <property type="match status" value="1"/>
</dbReference>
<evidence type="ECO:0000313" key="3">
    <source>
        <dbReference type="EMBL" id="GGD11250.1"/>
    </source>
</evidence>
<dbReference type="EMBL" id="BMJJ01000002">
    <property type="protein sequence ID" value="GGD11250.1"/>
    <property type="molecule type" value="Genomic_DNA"/>
</dbReference>
<dbReference type="PANTHER" id="PTHR38457:SF1">
    <property type="entry name" value="REGULATOR ABRB-RELATED"/>
    <property type="match status" value="1"/>
</dbReference>
<accession>A0A916XU45</accession>
<sequence>MTAGMSARLRRALALASTLAMAAVGGAAAAALDLPVGWLLGSVVVVSIASLAGHDTNLPKGLRDAVFIVLGIQAGAGVTPAVVDQLALWPLSFAIQMLGVLCVIAATYVFLRKGFGWDKETALFAALPGAMSFVLAAASETRADMTRITIVQSVRLLLLIGALTPTLAWLEGGEGVLAASRGGSGTLGVYAILVAVCLAGAFLGHLSRLPGGILLGALAASAVLHVTEIAPVAVPQPIAVAGLVVLGALIGSRLKGESRSTMLELLPASLGAFVIGLVISAVAGLAAYQLLGIGLGKIALAYAPGALEALTVLAYQFNLDPAYVAAHHVVRFIGIALLVPILARHLSKPD</sequence>
<dbReference type="InterPro" id="IPR007820">
    <property type="entry name" value="AbrB_fam"/>
</dbReference>
<dbReference type="NCBIfam" id="TIGR03082">
    <property type="entry name" value="Gneg_AbrB_dup"/>
    <property type="match status" value="2"/>
</dbReference>
<feature type="transmembrane region" description="Helical" evidence="1">
    <location>
        <begin position="65"/>
        <end position="83"/>
    </location>
</feature>
<gene>
    <name evidence="3" type="ORF">GCM10011335_12820</name>
</gene>
<keyword evidence="1" id="KW-0812">Transmembrane</keyword>
<dbReference type="Proteomes" id="UP000613160">
    <property type="component" value="Unassembled WGS sequence"/>
</dbReference>
<protein>
    <recommendedName>
        <fullName evidence="5">Ammonia monooxygenase</fullName>
    </recommendedName>
</protein>
<evidence type="ECO:0008006" key="5">
    <source>
        <dbReference type="Google" id="ProtNLM"/>
    </source>
</evidence>
<feature type="chain" id="PRO_5037851379" description="Ammonia monooxygenase" evidence="2">
    <location>
        <begin position="23"/>
        <end position="350"/>
    </location>
</feature>
<name>A0A916XU45_9HYPH</name>
<keyword evidence="1" id="KW-1133">Transmembrane helix</keyword>
<feature type="transmembrane region" description="Helical" evidence="1">
    <location>
        <begin position="150"/>
        <end position="170"/>
    </location>
</feature>
<dbReference type="Pfam" id="PF05145">
    <property type="entry name" value="AbrB"/>
    <property type="match status" value="1"/>
</dbReference>
<feature type="transmembrane region" description="Helical" evidence="1">
    <location>
        <begin position="182"/>
        <end position="203"/>
    </location>
</feature>
<feature type="signal peptide" evidence="2">
    <location>
        <begin position="1"/>
        <end position="22"/>
    </location>
</feature>
<feature type="transmembrane region" description="Helical" evidence="1">
    <location>
        <begin position="89"/>
        <end position="110"/>
    </location>
</feature>
<dbReference type="AlphaFoldDB" id="A0A916XU45"/>
<evidence type="ECO:0000256" key="2">
    <source>
        <dbReference type="SAM" id="SignalP"/>
    </source>
</evidence>
<dbReference type="PANTHER" id="PTHR38457">
    <property type="entry name" value="REGULATOR ABRB-RELATED"/>
    <property type="match status" value="1"/>
</dbReference>
<dbReference type="GO" id="GO:0010468">
    <property type="term" value="P:regulation of gene expression"/>
    <property type="evidence" value="ECO:0007669"/>
    <property type="project" value="InterPro"/>
</dbReference>
<proteinExistence type="predicted"/>
<feature type="transmembrane region" description="Helical" evidence="1">
    <location>
        <begin position="233"/>
        <end position="250"/>
    </location>
</feature>
<feature type="transmembrane region" description="Helical" evidence="1">
    <location>
        <begin position="270"/>
        <end position="291"/>
    </location>
</feature>
<organism evidence="3 4">
    <name type="scientific">Aureimonas glaciei</name>
    <dbReference type="NCBI Taxonomy" id="1776957"/>
    <lineage>
        <taxon>Bacteria</taxon>
        <taxon>Pseudomonadati</taxon>
        <taxon>Pseudomonadota</taxon>
        <taxon>Alphaproteobacteria</taxon>
        <taxon>Hyphomicrobiales</taxon>
        <taxon>Aurantimonadaceae</taxon>
        <taxon>Aureimonas</taxon>
    </lineage>
</organism>
<keyword evidence="4" id="KW-1185">Reference proteome</keyword>
<comment type="caution">
    <text evidence="3">The sequence shown here is derived from an EMBL/GenBank/DDBJ whole genome shotgun (WGS) entry which is preliminary data.</text>
</comment>
<feature type="transmembrane region" description="Helical" evidence="1">
    <location>
        <begin position="36"/>
        <end position="53"/>
    </location>
</feature>
<feature type="transmembrane region" description="Helical" evidence="1">
    <location>
        <begin position="209"/>
        <end position="226"/>
    </location>
</feature>
<keyword evidence="1" id="KW-0472">Membrane</keyword>
<evidence type="ECO:0000256" key="1">
    <source>
        <dbReference type="SAM" id="Phobius"/>
    </source>
</evidence>
<dbReference type="GO" id="GO:0016020">
    <property type="term" value="C:membrane"/>
    <property type="evidence" value="ECO:0007669"/>
    <property type="project" value="InterPro"/>
</dbReference>
<keyword evidence="2" id="KW-0732">Signal</keyword>
<reference evidence="3" key="2">
    <citation type="submission" date="2020-09" db="EMBL/GenBank/DDBJ databases">
        <authorList>
            <person name="Sun Q."/>
            <person name="Zhou Y."/>
        </authorList>
    </citation>
    <scope>NUCLEOTIDE SEQUENCE</scope>
    <source>
        <strain evidence="3">CGMCC 1.15493</strain>
    </source>
</reference>
<evidence type="ECO:0000313" key="4">
    <source>
        <dbReference type="Proteomes" id="UP000613160"/>
    </source>
</evidence>
<reference evidence="3" key="1">
    <citation type="journal article" date="2014" name="Int. J. Syst. Evol. Microbiol.">
        <title>Complete genome sequence of Corynebacterium casei LMG S-19264T (=DSM 44701T), isolated from a smear-ripened cheese.</title>
        <authorList>
            <consortium name="US DOE Joint Genome Institute (JGI-PGF)"/>
            <person name="Walter F."/>
            <person name="Albersmeier A."/>
            <person name="Kalinowski J."/>
            <person name="Ruckert C."/>
        </authorList>
    </citation>
    <scope>NUCLEOTIDE SEQUENCE</scope>
    <source>
        <strain evidence="3">CGMCC 1.15493</strain>
    </source>
</reference>
<dbReference type="RefSeq" id="WP_244639878.1">
    <property type="nucleotide sequence ID" value="NZ_BMJJ01000002.1"/>
</dbReference>